<organism evidence="1 2">
    <name type="scientific">Cryptosporangium minutisporangium</name>
    <dbReference type="NCBI Taxonomy" id="113569"/>
    <lineage>
        <taxon>Bacteria</taxon>
        <taxon>Bacillati</taxon>
        <taxon>Actinomycetota</taxon>
        <taxon>Actinomycetes</taxon>
        <taxon>Cryptosporangiales</taxon>
        <taxon>Cryptosporangiaceae</taxon>
        <taxon>Cryptosporangium</taxon>
    </lineage>
</organism>
<reference evidence="2" key="1">
    <citation type="journal article" date="2019" name="Int. J. Syst. Evol. Microbiol.">
        <title>The Global Catalogue of Microorganisms (GCM) 10K type strain sequencing project: providing services to taxonomists for standard genome sequencing and annotation.</title>
        <authorList>
            <consortium name="The Broad Institute Genomics Platform"/>
            <consortium name="The Broad Institute Genome Sequencing Center for Infectious Disease"/>
            <person name="Wu L."/>
            <person name="Ma J."/>
        </authorList>
    </citation>
    <scope>NUCLEOTIDE SEQUENCE [LARGE SCALE GENOMIC DNA]</scope>
    <source>
        <strain evidence="2">JCM 9458</strain>
    </source>
</reference>
<comment type="caution">
    <text evidence="1">The sequence shown here is derived from an EMBL/GenBank/DDBJ whole genome shotgun (WGS) entry which is preliminary data.</text>
</comment>
<evidence type="ECO:0008006" key="3">
    <source>
        <dbReference type="Google" id="ProtNLM"/>
    </source>
</evidence>
<dbReference type="InterPro" id="IPR011990">
    <property type="entry name" value="TPR-like_helical_dom_sf"/>
</dbReference>
<dbReference type="SUPFAM" id="SSF48452">
    <property type="entry name" value="TPR-like"/>
    <property type="match status" value="1"/>
</dbReference>
<dbReference type="RefSeq" id="WP_345728227.1">
    <property type="nucleotide sequence ID" value="NZ_BAAAYN010000017.1"/>
</dbReference>
<keyword evidence="2" id="KW-1185">Reference proteome</keyword>
<dbReference type="EMBL" id="BAAAYN010000017">
    <property type="protein sequence ID" value="GAA3386608.1"/>
    <property type="molecule type" value="Genomic_DNA"/>
</dbReference>
<accession>A0ABP6SXM7</accession>
<name>A0ABP6SXM7_9ACTN</name>
<proteinExistence type="predicted"/>
<evidence type="ECO:0000313" key="1">
    <source>
        <dbReference type="EMBL" id="GAA3386608.1"/>
    </source>
</evidence>
<protein>
    <recommendedName>
        <fullName evidence="3">Bacterial transcriptional activator domain-containing protein</fullName>
    </recommendedName>
</protein>
<gene>
    <name evidence="1" type="ORF">GCM10020369_25140</name>
</gene>
<sequence length="133" mass="14355">MRVFAYQQQAHGASLLNDRAEVDRLLDTAGALIGSVDVELWGTACLRTPHYVEVQRATCYGRLGVPREAERIWSQILPEAPPSARRDVGVWSARRAQAAAAAGEPEQAVELARQSVAIAVTPGQPALAGSWPR</sequence>
<dbReference type="Proteomes" id="UP001501676">
    <property type="component" value="Unassembled WGS sequence"/>
</dbReference>
<evidence type="ECO:0000313" key="2">
    <source>
        <dbReference type="Proteomes" id="UP001501676"/>
    </source>
</evidence>